<gene>
    <name evidence="9" type="ORF">C8Q71DRAFT_719966</name>
</gene>
<comment type="function">
    <text evidence="6">Tyrosine protein phosphatase which functions as a dosage-dependent inducer of mitotic progression.</text>
</comment>
<dbReference type="SMART" id="SM00450">
    <property type="entry name" value="RHOD"/>
    <property type="match status" value="1"/>
</dbReference>
<feature type="region of interest" description="Disordered" evidence="7">
    <location>
        <begin position="261"/>
        <end position="295"/>
    </location>
</feature>
<keyword evidence="2 6" id="KW-0132">Cell division</keyword>
<feature type="region of interest" description="Disordered" evidence="7">
    <location>
        <begin position="76"/>
        <end position="108"/>
    </location>
</feature>
<keyword evidence="3 6" id="KW-0378">Hydrolase</keyword>
<dbReference type="InterPro" id="IPR001763">
    <property type="entry name" value="Rhodanese-like_dom"/>
</dbReference>
<feature type="compositionally biased region" description="Low complexity" evidence="7">
    <location>
        <begin position="131"/>
        <end position="143"/>
    </location>
</feature>
<dbReference type="InterPro" id="IPR000751">
    <property type="entry name" value="MPI_Phosphatase"/>
</dbReference>
<dbReference type="GeneID" id="72002059"/>
<feature type="region of interest" description="Disordered" evidence="7">
    <location>
        <begin position="128"/>
        <end position="147"/>
    </location>
</feature>
<keyword evidence="10" id="KW-1185">Reference proteome</keyword>
<dbReference type="EC" id="3.1.3.48" evidence="6"/>
<dbReference type="PRINTS" id="PR00716">
    <property type="entry name" value="MPIPHPHTASE"/>
</dbReference>
<feature type="compositionally biased region" description="Basic and acidic residues" evidence="7">
    <location>
        <begin position="478"/>
        <end position="494"/>
    </location>
</feature>
<evidence type="ECO:0000256" key="3">
    <source>
        <dbReference type="ARBA" id="ARBA00022801"/>
    </source>
</evidence>
<evidence type="ECO:0000256" key="6">
    <source>
        <dbReference type="RuleBase" id="RU368028"/>
    </source>
</evidence>
<feature type="region of interest" description="Disordered" evidence="7">
    <location>
        <begin position="478"/>
        <end position="498"/>
    </location>
</feature>
<evidence type="ECO:0000313" key="10">
    <source>
        <dbReference type="Proteomes" id="UP000814176"/>
    </source>
</evidence>
<name>A0ABQ8KTI2_9APHY</name>
<reference evidence="9 10" key="1">
    <citation type="journal article" date="2021" name="Environ. Microbiol.">
        <title>Gene family expansions and transcriptome signatures uncover fungal adaptations to wood decay.</title>
        <authorList>
            <person name="Hage H."/>
            <person name="Miyauchi S."/>
            <person name="Viragh M."/>
            <person name="Drula E."/>
            <person name="Min B."/>
            <person name="Chaduli D."/>
            <person name="Navarro D."/>
            <person name="Favel A."/>
            <person name="Norest M."/>
            <person name="Lesage-Meessen L."/>
            <person name="Balint B."/>
            <person name="Merenyi Z."/>
            <person name="de Eugenio L."/>
            <person name="Morin E."/>
            <person name="Martinez A.T."/>
            <person name="Baldrian P."/>
            <person name="Stursova M."/>
            <person name="Martinez M.J."/>
            <person name="Novotny C."/>
            <person name="Magnuson J.K."/>
            <person name="Spatafora J.W."/>
            <person name="Maurice S."/>
            <person name="Pangilinan J."/>
            <person name="Andreopoulos W."/>
            <person name="LaButti K."/>
            <person name="Hundley H."/>
            <person name="Na H."/>
            <person name="Kuo A."/>
            <person name="Barry K."/>
            <person name="Lipzen A."/>
            <person name="Henrissat B."/>
            <person name="Riley R."/>
            <person name="Ahrendt S."/>
            <person name="Nagy L.G."/>
            <person name="Grigoriev I.V."/>
            <person name="Martin F."/>
            <person name="Rosso M.N."/>
        </authorList>
    </citation>
    <scope>NUCLEOTIDE SEQUENCE [LARGE SCALE GENOMIC DNA]</scope>
    <source>
        <strain evidence="9 10">CIRM-BRFM 1785</strain>
    </source>
</reference>
<evidence type="ECO:0000259" key="8">
    <source>
        <dbReference type="PROSITE" id="PS50206"/>
    </source>
</evidence>
<dbReference type="Gene3D" id="3.40.250.10">
    <property type="entry name" value="Rhodanese-like domain"/>
    <property type="match status" value="1"/>
</dbReference>
<evidence type="ECO:0000256" key="1">
    <source>
        <dbReference type="ARBA" id="ARBA00011065"/>
    </source>
</evidence>
<feature type="domain" description="Rhodanese" evidence="8">
    <location>
        <begin position="543"/>
        <end position="658"/>
    </location>
</feature>
<dbReference type="PANTHER" id="PTHR10828:SF17">
    <property type="entry name" value="PROTEIN-TYROSINE-PHOSPHATASE"/>
    <property type="match status" value="1"/>
</dbReference>
<keyword evidence="6" id="KW-0498">Mitosis</keyword>
<dbReference type="PANTHER" id="PTHR10828">
    <property type="entry name" value="M-PHASE INDUCER PHOSPHATASE DUAL SPECIFICITY PHOSPHATASE CDC25"/>
    <property type="match status" value="1"/>
</dbReference>
<organism evidence="9 10">
    <name type="scientific">Rhodofomes roseus</name>
    <dbReference type="NCBI Taxonomy" id="34475"/>
    <lineage>
        <taxon>Eukaryota</taxon>
        <taxon>Fungi</taxon>
        <taxon>Dikarya</taxon>
        <taxon>Basidiomycota</taxon>
        <taxon>Agaricomycotina</taxon>
        <taxon>Agaricomycetes</taxon>
        <taxon>Polyporales</taxon>
        <taxon>Rhodofomes</taxon>
    </lineage>
</organism>
<comment type="similarity">
    <text evidence="1 6">Belongs to the MPI phosphatase family.</text>
</comment>
<proteinExistence type="inferred from homology"/>
<feature type="region of interest" description="Disordered" evidence="7">
    <location>
        <begin position="410"/>
        <end position="442"/>
    </location>
</feature>
<sequence>MSFFGFTNPSATNKHFLDVPPAPSRKVSQRLMKPATRVEMEEFLSSEADDLELSFASTMSLNSPPRDHLDLDLESERENPDYAPMDISPAPPTRMQAPSTRSHNESVEKTRAFVGRPRAMTTNARLFGRDVSNNSSGNGSVSSLQSVAKSTGTNNAAKRLQRAALPFEWMATSSQNANVAPEPQNIPSSPAASDAMDVDSSFIYVPSPSVPSDCPRSAVPTITAFDVNNNPLAGPTSAAPTITTFEDYFSHVAAVNFDGFAPPSGTSPGEPVESPCQPFPKKRRSSSPMRSAARLAHQSILEQEAALDSSPAPSSPMVHKLNRMPSAQILRKPMLGGLGAPLELNTNKKRPRRPALSAMISPGDGTVAGPRSAVPLGEKESDGPAPSLPRHVLPPVRRAFSAMLPPSMMEQSMSSEDGQSFDSSADMSSPAQAYAKRQQVKTIRRCDGTEDFRSNTGATSMVRRDTEVMMKGLRRTEAREDRVVHEPAERDTPRSKYLNGLSGFGDNETHGKILPCHRVREDGLMRITSKTMNDLLDGKYDPRLTTYHIIDCRFDYEYNGGHIPGAVNINTTAGVEEFLLGAGSTRPIPSTSGDEGKKTILVFHCEFSVKRAPTFAKHLRSKDRALNNHVYPKIHYPEVYILEGGFSQYYQDSALRCQPCGYVRMDDPHYAQSRKEDLDQFRKGKFGRTKSYAFGEGKTVSALSQQSKRNTAPSGGPTHMFAAANAARGRRGGMGNSALQMLAEGGSQDHESDGDDTDIGDSPCPPPTKTVTYKTKKVGRLGRTETYDGVVRIPVAY</sequence>
<evidence type="ECO:0000256" key="5">
    <source>
        <dbReference type="ARBA" id="ARBA00023306"/>
    </source>
</evidence>
<comment type="caution">
    <text evidence="9">The sequence shown here is derived from an EMBL/GenBank/DDBJ whole genome shotgun (WGS) entry which is preliminary data.</text>
</comment>
<keyword evidence="4 6" id="KW-0904">Protein phosphatase</keyword>
<dbReference type="PROSITE" id="PS00380">
    <property type="entry name" value="RHODANESE_1"/>
    <property type="match status" value="1"/>
</dbReference>
<feature type="region of interest" description="Disordered" evidence="7">
    <location>
        <begin position="337"/>
        <end position="392"/>
    </location>
</feature>
<dbReference type="EMBL" id="JADCUA010000002">
    <property type="protein sequence ID" value="KAH9842392.1"/>
    <property type="molecule type" value="Genomic_DNA"/>
</dbReference>
<evidence type="ECO:0000256" key="7">
    <source>
        <dbReference type="SAM" id="MobiDB-lite"/>
    </source>
</evidence>
<feature type="compositionally biased region" description="Polar residues" evidence="7">
    <location>
        <begin position="417"/>
        <end position="431"/>
    </location>
</feature>
<comment type="catalytic activity">
    <reaction evidence="6">
        <text>O-phospho-L-tyrosyl-[protein] + H2O = L-tyrosyl-[protein] + phosphate</text>
        <dbReference type="Rhea" id="RHEA:10684"/>
        <dbReference type="Rhea" id="RHEA-COMP:10136"/>
        <dbReference type="Rhea" id="RHEA-COMP:20101"/>
        <dbReference type="ChEBI" id="CHEBI:15377"/>
        <dbReference type="ChEBI" id="CHEBI:43474"/>
        <dbReference type="ChEBI" id="CHEBI:46858"/>
        <dbReference type="ChEBI" id="CHEBI:61978"/>
        <dbReference type="EC" id="3.1.3.48"/>
    </reaction>
</comment>
<dbReference type="InterPro" id="IPR036873">
    <property type="entry name" value="Rhodanese-like_dom_sf"/>
</dbReference>
<dbReference type="InterPro" id="IPR001307">
    <property type="entry name" value="Thiosulphate_STrfase_CS"/>
</dbReference>
<dbReference type="SUPFAM" id="SSF52821">
    <property type="entry name" value="Rhodanese/Cell cycle control phosphatase"/>
    <property type="match status" value="1"/>
</dbReference>
<feature type="region of interest" description="Disordered" evidence="7">
    <location>
        <begin position="745"/>
        <end position="772"/>
    </location>
</feature>
<dbReference type="Proteomes" id="UP000814176">
    <property type="component" value="Unassembled WGS sequence"/>
</dbReference>
<evidence type="ECO:0000256" key="4">
    <source>
        <dbReference type="ARBA" id="ARBA00022912"/>
    </source>
</evidence>
<protein>
    <recommendedName>
        <fullName evidence="6">M-phase inducer phosphatase</fullName>
        <ecNumber evidence="6">3.1.3.48</ecNumber>
    </recommendedName>
</protein>
<accession>A0ABQ8KTI2</accession>
<dbReference type="RefSeq" id="XP_047783439.1">
    <property type="nucleotide sequence ID" value="XM_047921327.1"/>
</dbReference>
<dbReference type="CDD" id="cd01530">
    <property type="entry name" value="Cdc25"/>
    <property type="match status" value="1"/>
</dbReference>
<evidence type="ECO:0000256" key="2">
    <source>
        <dbReference type="ARBA" id="ARBA00022618"/>
    </source>
</evidence>
<dbReference type="Pfam" id="PF00581">
    <property type="entry name" value="Rhodanese"/>
    <property type="match status" value="1"/>
</dbReference>
<evidence type="ECO:0000313" key="9">
    <source>
        <dbReference type="EMBL" id="KAH9842392.1"/>
    </source>
</evidence>
<dbReference type="PROSITE" id="PS50206">
    <property type="entry name" value="RHODANESE_3"/>
    <property type="match status" value="1"/>
</dbReference>
<keyword evidence="5 6" id="KW-0131">Cell cycle</keyword>